<evidence type="ECO:0000256" key="4">
    <source>
        <dbReference type="ARBA" id="ARBA00022692"/>
    </source>
</evidence>
<dbReference type="Proteomes" id="UP001165962">
    <property type="component" value="Unassembled WGS sequence"/>
</dbReference>
<protein>
    <submittedName>
        <fullName evidence="9">Carbohydrate ABC transporter permease</fullName>
    </submittedName>
</protein>
<dbReference type="InterPro" id="IPR000515">
    <property type="entry name" value="MetI-like"/>
</dbReference>
<organism evidence="9 10">
    <name type="scientific">Paenibacillus agricola</name>
    <dbReference type="NCBI Taxonomy" id="2716264"/>
    <lineage>
        <taxon>Bacteria</taxon>
        <taxon>Bacillati</taxon>
        <taxon>Bacillota</taxon>
        <taxon>Bacilli</taxon>
        <taxon>Bacillales</taxon>
        <taxon>Paenibacillaceae</taxon>
        <taxon>Paenibacillus</taxon>
    </lineage>
</organism>
<evidence type="ECO:0000256" key="6">
    <source>
        <dbReference type="ARBA" id="ARBA00023136"/>
    </source>
</evidence>
<feature type="transmembrane region" description="Helical" evidence="7">
    <location>
        <begin position="107"/>
        <end position="127"/>
    </location>
</feature>
<evidence type="ECO:0000256" key="2">
    <source>
        <dbReference type="ARBA" id="ARBA00022448"/>
    </source>
</evidence>
<feature type="transmembrane region" description="Helical" evidence="7">
    <location>
        <begin position="76"/>
        <end position="95"/>
    </location>
</feature>
<dbReference type="Gene3D" id="1.10.3720.10">
    <property type="entry name" value="MetI-like"/>
    <property type="match status" value="1"/>
</dbReference>
<evidence type="ECO:0000313" key="9">
    <source>
        <dbReference type="EMBL" id="NHN32519.1"/>
    </source>
</evidence>
<dbReference type="Pfam" id="PF00528">
    <property type="entry name" value="BPD_transp_1"/>
    <property type="match status" value="1"/>
</dbReference>
<dbReference type="PROSITE" id="PS50928">
    <property type="entry name" value="ABC_TM1"/>
    <property type="match status" value="1"/>
</dbReference>
<comment type="caution">
    <text evidence="9">The sequence shown here is derived from an EMBL/GenBank/DDBJ whole genome shotgun (WGS) entry which is preliminary data.</text>
</comment>
<keyword evidence="2 7" id="KW-0813">Transport</keyword>
<dbReference type="RefSeq" id="WP_166152801.1">
    <property type="nucleotide sequence ID" value="NZ_JAAOIW010000008.1"/>
</dbReference>
<evidence type="ECO:0000259" key="8">
    <source>
        <dbReference type="PROSITE" id="PS50928"/>
    </source>
</evidence>
<evidence type="ECO:0000256" key="1">
    <source>
        <dbReference type="ARBA" id="ARBA00004651"/>
    </source>
</evidence>
<feature type="transmembrane region" description="Helical" evidence="7">
    <location>
        <begin position="180"/>
        <end position="202"/>
    </location>
</feature>
<accession>A0ABX0J823</accession>
<feature type="transmembrane region" description="Helical" evidence="7">
    <location>
        <begin position="256"/>
        <end position="275"/>
    </location>
</feature>
<evidence type="ECO:0000256" key="3">
    <source>
        <dbReference type="ARBA" id="ARBA00022475"/>
    </source>
</evidence>
<feature type="transmembrane region" description="Helical" evidence="7">
    <location>
        <begin position="12"/>
        <end position="33"/>
    </location>
</feature>
<keyword evidence="3" id="KW-1003">Cell membrane</keyword>
<reference evidence="9" key="1">
    <citation type="submission" date="2020-03" db="EMBL/GenBank/DDBJ databases">
        <title>Draft sequencing of Paenibacilllus sp. S3N08.</title>
        <authorList>
            <person name="Kim D.-U."/>
        </authorList>
    </citation>
    <scope>NUCLEOTIDE SEQUENCE</scope>
    <source>
        <strain evidence="9">S3N08</strain>
    </source>
</reference>
<gene>
    <name evidence="9" type="ORF">G9U52_22000</name>
</gene>
<dbReference type="InterPro" id="IPR035906">
    <property type="entry name" value="MetI-like_sf"/>
</dbReference>
<name>A0ABX0J823_9BACL</name>
<dbReference type="CDD" id="cd06261">
    <property type="entry name" value="TM_PBP2"/>
    <property type="match status" value="1"/>
</dbReference>
<evidence type="ECO:0000256" key="7">
    <source>
        <dbReference type="RuleBase" id="RU363032"/>
    </source>
</evidence>
<sequence length="290" mass="32549">MRTKRFGMFDAFNLLVMLGMLFVTLYPLYYMFIVSISSGTAVSRGDVIWTPIDISWQAYRIVFNDPSIMRAYGNTFLYTSLGVVINLCMTSLCAYPLSRKGFWGRSVFSLLIAFTMFFDGGLIPRFMVVNELGMINTMWALLLPTAINVWYMILMRTFFQGIPDSLHESANIDGAGELRIFLRIVLPLSTPVIATMILFYAVGHWNAFFAALIYLNDKDLFPLQIILRNIVIQGDMSSQGLDMGGIMGSLVIAQNIKYAVVFVAIAPILAVYPFVQKYFVQGVMVGSVKG</sequence>
<keyword evidence="6 7" id="KW-0472">Membrane</keyword>
<keyword evidence="5 7" id="KW-1133">Transmembrane helix</keyword>
<comment type="similarity">
    <text evidence="7">Belongs to the binding-protein-dependent transport system permease family.</text>
</comment>
<dbReference type="PANTHER" id="PTHR43744:SF9">
    <property type="entry name" value="POLYGALACTURONAN_RHAMNOGALACTURONAN TRANSPORT SYSTEM PERMEASE PROTEIN YTCP"/>
    <property type="match status" value="1"/>
</dbReference>
<evidence type="ECO:0000256" key="5">
    <source>
        <dbReference type="ARBA" id="ARBA00022989"/>
    </source>
</evidence>
<feature type="domain" description="ABC transmembrane type-1" evidence="8">
    <location>
        <begin position="72"/>
        <end position="269"/>
    </location>
</feature>
<feature type="transmembrane region" description="Helical" evidence="7">
    <location>
        <begin position="139"/>
        <end position="159"/>
    </location>
</feature>
<keyword evidence="4 7" id="KW-0812">Transmembrane</keyword>
<dbReference type="PANTHER" id="PTHR43744">
    <property type="entry name" value="ABC TRANSPORTER PERMEASE PROTEIN MG189-RELATED-RELATED"/>
    <property type="match status" value="1"/>
</dbReference>
<evidence type="ECO:0000313" key="10">
    <source>
        <dbReference type="Proteomes" id="UP001165962"/>
    </source>
</evidence>
<proteinExistence type="inferred from homology"/>
<keyword evidence="10" id="KW-1185">Reference proteome</keyword>
<comment type="subcellular location">
    <subcellularLocation>
        <location evidence="1 7">Cell membrane</location>
        <topology evidence="1 7">Multi-pass membrane protein</topology>
    </subcellularLocation>
</comment>
<dbReference type="SUPFAM" id="SSF161098">
    <property type="entry name" value="MetI-like"/>
    <property type="match status" value="1"/>
</dbReference>
<dbReference type="EMBL" id="JAAOIW010000008">
    <property type="protein sequence ID" value="NHN32519.1"/>
    <property type="molecule type" value="Genomic_DNA"/>
</dbReference>